<evidence type="ECO:0000313" key="1">
    <source>
        <dbReference type="EMBL" id="EJK66188.1"/>
    </source>
</evidence>
<protein>
    <submittedName>
        <fullName evidence="1">Uncharacterized protein</fullName>
    </submittedName>
</protein>
<name>K0SJ32_THAOC</name>
<comment type="caution">
    <text evidence="1">The sequence shown here is derived from an EMBL/GenBank/DDBJ whole genome shotgun (WGS) entry which is preliminary data.</text>
</comment>
<proteinExistence type="predicted"/>
<organism evidence="1 2">
    <name type="scientific">Thalassiosira oceanica</name>
    <name type="common">Marine diatom</name>
    <dbReference type="NCBI Taxonomy" id="159749"/>
    <lineage>
        <taxon>Eukaryota</taxon>
        <taxon>Sar</taxon>
        <taxon>Stramenopiles</taxon>
        <taxon>Ochrophyta</taxon>
        <taxon>Bacillariophyta</taxon>
        <taxon>Coscinodiscophyceae</taxon>
        <taxon>Thalassiosirophycidae</taxon>
        <taxon>Thalassiosirales</taxon>
        <taxon>Thalassiosiraceae</taxon>
        <taxon>Thalassiosira</taxon>
    </lineage>
</organism>
<accession>K0SJ32</accession>
<reference evidence="1 2" key="1">
    <citation type="journal article" date="2012" name="Genome Biol.">
        <title>Genome and low-iron response of an oceanic diatom adapted to chronic iron limitation.</title>
        <authorList>
            <person name="Lommer M."/>
            <person name="Specht M."/>
            <person name="Roy A.S."/>
            <person name="Kraemer L."/>
            <person name="Andreson R."/>
            <person name="Gutowska M.A."/>
            <person name="Wolf J."/>
            <person name="Bergner S.V."/>
            <person name="Schilhabel M.B."/>
            <person name="Klostermeier U.C."/>
            <person name="Beiko R.G."/>
            <person name="Rosenstiel P."/>
            <person name="Hippler M."/>
            <person name="Laroche J."/>
        </authorList>
    </citation>
    <scope>NUCLEOTIDE SEQUENCE [LARGE SCALE GENOMIC DNA]</scope>
    <source>
        <strain evidence="1 2">CCMP1005</strain>
    </source>
</reference>
<evidence type="ECO:0000313" key="2">
    <source>
        <dbReference type="Proteomes" id="UP000266841"/>
    </source>
</evidence>
<dbReference type="AlphaFoldDB" id="K0SJ32"/>
<sequence>MIIDRVLLLVTLPLAKRSGLRGPFARPSTSRAGDAVIWPSCDVVELGLYGSGGRPRGVGRRIDTTPWFRNGHLRDERPYGQASEAGSDRVLSWREGVPDIALGNAADPARIAVQRSGGNIAGATRYSTRFRPLRAQHARASVPGCLACLSTAYGYGKGWQMHLLALLAMITGPDWNRRHGIVSALSRPSCRAAGGLRRPSESRAFPTSKLTIYLDDASRFEETNDLSTLNLRDSMAYERSEGMGTNRRNPESCAQQSASTKTDSFVIVLLSKQFWP</sequence>
<keyword evidence="2" id="KW-1185">Reference proteome</keyword>
<dbReference type="EMBL" id="AGNL01015216">
    <property type="protein sequence ID" value="EJK66188.1"/>
    <property type="molecule type" value="Genomic_DNA"/>
</dbReference>
<gene>
    <name evidence="1" type="ORF">THAOC_12906</name>
</gene>
<dbReference type="Proteomes" id="UP000266841">
    <property type="component" value="Unassembled WGS sequence"/>
</dbReference>